<dbReference type="Gene3D" id="3.40.630.40">
    <property type="entry name" value="Zn-dependent exopeptidases"/>
    <property type="match status" value="1"/>
</dbReference>
<sequence>MIFNFVMERNYYGMKVKRFIKSISMVALTLVLILCFLITGTLVKAEEKEEGGSEKIILIDPGHGGMDGGAKGNDGTLEKDINLAISLKLKSTLEEKGYRVAVTREADADLHTKGDTVREKKRDDLANRVKMKEETKCDIFISIHQNMFPQSNCKGAQVWYAADDSSKLLGEALQESFKLNLDGNNHRVAKQAKEEYRILRNNKGCAAVIAECGFLSNPEELELLQSDDYQNKIVYSLVQGIDKYFSQNK</sequence>
<dbReference type="InterPro" id="IPR002508">
    <property type="entry name" value="MurNAc-LAA_cat"/>
</dbReference>
<accession>A0ABM9URW6</accession>
<dbReference type="CDD" id="cd02696">
    <property type="entry name" value="MurNAc-LAA"/>
    <property type="match status" value="1"/>
</dbReference>
<keyword evidence="1 3" id="KW-0378">Hydrolase</keyword>
<reference evidence="3 4" key="1">
    <citation type="submission" date="2015-09" db="EMBL/GenBank/DDBJ databases">
        <authorList>
            <consortium name="Pathogen Informatics"/>
        </authorList>
    </citation>
    <scope>NUCLEOTIDE SEQUENCE [LARGE SCALE GENOMIC DNA]</scope>
    <source>
        <strain evidence="3 4">2789STDY5834858</strain>
    </source>
</reference>
<dbReference type="InterPro" id="IPR014234">
    <property type="entry name" value="Spore_CwlD"/>
</dbReference>
<evidence type="ECO:0000313" key="4">
    <source>
        <dbReference type="Proteomes" id="UP000095488"/>
    </source>
</evidence>
<evidence type="ECO:0000256" key="1">
    <source>
        <dbReference type="ARBA" id="ARBA00022801"/>
    </source>
</evidence>
<name>A0ABM9URW6_SARVE</name>
<dbReference type="EC" id="3.5.1.28" evidence="3"/>
<keyword evidence="4" id="KW-1185">Reference proteome</keyword>
<evidence type="ECO:0000313" key="3">
    <source>
        <dbReference type="EMBL" id="CUO13212.1"/>
    </source>
</evidence>
<dbReference type="PANTHER" id="PTHR30404">
    <property type="entry name" value="N-ACETYLMURAMOYL-L-ALANINE AMIDASE"/>
    <property type="match status" value="1"/>
</dbReference>
<dbReference type="EMBL" id="CYZR01000007">
    <property type="protein sequence ID" value="CUO13212.1"/>
    <property type="molecule type" value="Genomic_DNA"/>
</dbReference>
<comment type="caution">
    <text evidence="3">The sequence shown here is derived from an EMBL/GenBank/DDBJ whole genome shotgun (WGS) entry which is preliminary data.</text>
</comment>
<dbReference type="Proteomes" id="UP000095488">
    <property type="component" value="Unassembled WGS sequence"/>
</dbReference>
<gene>
    <name evidence="3" type="primary">amiA</name>
    <name evidence="3" type="ORF">ERS852473_01980</name>
</gene>
<dbReference type="SMART" id="SM00646">
    <property type="entry name" value="Ami_3"/>
    <property type="match status" value="1"/>
</dbReference>
<dbReference type="NCBIfam" id="TIGR02883">
    <property type="entry name" value="spore_cwlD"/>
    <property type="match status" value="1"/>
</dbReference>
<dbReference type="GO" id="GO:0008745">
    <property type="term" value="F:N-acetylmuramoyl-L-alanine amidase activity"/>
    <property type="evidence" value="ECO:0007669"/>
    <property type="project" value="UniProtKB-EC"/>
</dbReference>
<organism evidence="3 4">
    <name type="scientific">Sarcina ventriculi</name>
    <name type="common">Clostridium ventriculi</name>
    <dbReference type="NCBI Taxonomy" id="1267"/>
    <lineage>
        <taxon>Bacteria</taxon>
        <taxon>Bacillati</taxon>
        <taxon>Bacillota</taxon>
        <taxon>Clostridia</taxon>
        <taxon>Eubacteriales</taxon>
        <taxon>Clostridiaceae</taxon>
        <taxon>Sarcina</taxon>
    </lineage>
</organism>
<dbReference type="PANTHER" id="PTHR30404:SF0">
    <property type="entry name" value="N-ACETYLMURAMOYL-L-ALANINE AMIDASE AMIC"/>
    <property type="match status" value="1"/>
</dbReference>
<dbReference type="InterPro" id="IPR050695">
    <property type="entry name" value="N-acetylmuramoyl_amidase_3"/>
</dbReference>
<protein>
    <submittedName>
        <fullName evidence="3">N-acetylmuramoyl-L-alanine amidase AmiA</fullName>
        <ecNumber evidence="3">3.5.1.28</ecNumber>
    </submittedName>
</protein>
<dbReference type="Pfam" id="PF01520">
    <property type="entry name" value="Amidase_3"/>
    <property type="match status" value="1"/>
</dbReference>
<feature type="domain" description="MurNAc-LAA" evidence="2">
    <location>
        <begin position="129"/>
        <end position="242"/>
    </location>
</feature>
<evidence type="ECO:0000259" key="2">
    <source>
        <dbReference type="SMART" id="SM00646"/>
    </source>
</evidence>
<proteinExistence type="predicted"/>
<dbReference type="SUPFAM" id="SSF53187">
    <property type="entry name" value="Zn-dependent exopeptidases"/>
    <property type="match status" value="1"/>
</dbReference>
<dbReference type="RefSeq" id="WP_235973398.1">
    <property type="nucleotide sequence ID" value="NZ_JADPAD010000004.1"/>
</dbReference>